<comment type="caution">
    <text evidence="3">The sequence shown here is derived from an EMBL/GenBank/DDBJ whole genome shotgun (WGS) entry which is preliminary data.</text>
</comment>
<keyword evidence="4" id="KW-1185">Reference proteome</keyword>
<dbReference type="Pfam" id="PF13716">
    <property type="entry name" value="CRAL_TRIO_2"/>
    <property type="match status" value="1"/>
</dbReference>
<evidence type="ECO:0000256" key="1">
    <source>
        <dbReference type="SAM" id="MobiDB-lite"/>
    </source>
</evidence>
<dbReference type="Gene3D" id="3.40.525.10">
    <property type="entry name" value="CRAL-TRIO lipid binding domain"/>
    <property type="match status" value="1"/>
</dbReference>
<evidence type="ECO:0000259" key="2">
    <source>
        <dbReference type="Pfam" id="PF13716"/>
    </source>
</evidence>
<dbReference type="EMBL" id="AGSI01000007">
    <property type="protein sequence ID" value="EIE23430.1"/>
    <property type="molecule type" value="Genomic_DNA"/>
</dbReference>
<feature type="domain" description="CRAL-TRIO" evidence="2">
    <location>
        <begin position="174"/>
        <end position="306"/>
    </location>
</feature>
<dbReference type="OrthoDB" id="365077at2759"/>
<evidence type="ECO:0000313" key="3">
    <source>
        <dbReference type="EMBL" id="EIE23430.1"/>
    </source>
</evidence>
<gene>
    <name evidence="3" type="ORF">COCSUDRAFT_65914</name>
</gene>
<reference evidence="3 4" key="1">
    <citation type="journal article" date="2012" name="Genome Biol.">
        <title>The genome of the polar eukaryotic microalga coccomyxa subellipsoidea reveals traits of cold adaptation.</title>
        <authorList>
            <person name="Blanc G."/>
            <person name="Agarkova I."/>
            <person name="Grimwood J."/>
            <person name="Kuo A."/>
            <person name="Brueggeman A."/>
            <person name="Dunigan D."/>
            <person name="Gurnon J."/>
            <person name="Ladunga I."/>
            <person name="Lindquist E."/>
            <person name="Lucas S."/>
            <person name="Pangilinan J."/>
            <person name="Proschold T."/>
            <person name="Salamov A."/>
            <person name="Schmutz J."/>
            <person name="Weeks D."/>
            <person name="Yamada T."/>
            <person name="Claverie J.M."/>
            <person name="Grigoriev I."/>
            <person name="Van Etten J."/>
            <person name="Lomsadze A."/>
            <person name="Borodovsky M."/>
        </authorList>
    </citation>
    <scope>NUCLEOTIDE SEQUENCE [LARGE SCALE GENOMIC DNA]</scope>
    <source>
        <strain evidence="3 4">C-169</strain>
    </source>
</reference>
<dbReference type="RefSeq" id="XP_005647974.1">
    <property type="nucleotide sequence ID" value="XM_005647917.1"/>
</dbReference>
<name>I0YYG1_COCSC</name>
<dbReference type="KEGG" id="csl:COCSUDRAFT_65914"/>
<evidence type="ECO:0000313" key="4">
    <source>
        <dbReference type="Proteomes" id="UP000007264"/>
    </source>
</evidence>
<protein>
    <recommendedName>
        <fullName evidence="2">CRAL-TRIO domain-containing protein</fullName>
    </recommendedName>
</protein>
<dbReference type="InterPro" id="IPR001251">
    <property type="entry name" value="CRAL-TRIO_dom"/>
</dbReference>
<dbReference type="InterPro" id="IPR036865">
    <property type="entry name" value="CRAL-TRIO_dom_sf"/>
</dbReference>
<organism evidence="3 4">
    <name type="scientific">Coccomyxa subellipsoidea (strain C-169)</name>
    <name type="common">Green microalga</name>
    <dbReference type="NCBI Taxonomy" id="574566"/>
    <lineage>
        <taxon>Eukaryota</taxon>
        <taxon>Viridiplantae</taxon>
        <taxon>Chlorophyta</taxon>
        <taxon>core chlorophytes</taxon>
        <taxon>Trebouxiophyceae</taxon>
        <taxon>Trebouxiophyceae incertae sedis</taxon>
        <taxon>Coccomyxaceae</taxon>
        <taxon>Coccomyxa</taxon>
        <taxon>Coccomyxa subellipsoidea</taxon>
    </lineage>
</organism>
<feature type="region of interest" description="Disordered" evidence="1">
    <location>
        <begin position="1"/>
        <end position="137"/>
    </location>
</feature>
<accession>I0YYG1</accession>
<proteinExistence type="predicted"/>
<dbReference type="GeneID" id="17041422"/>
<dbReference type="Proteomes" id="UP000007264">
    <property type="component" value="Unassembled WGS sequence"/>
</dbReference>
<dbReference type="AlphaFoldDB" id="I0YYG1"/>
<feature type="compositionally biased region" description="Basic and acidic residues" evidence="1">
    <location>
        <begin position="50"/>
        <end position="60"/>
    </location>
</feature>
<feature type="compositionally biased region" description="Low complexity" evidence="1">
    <location>
        <begin position="86"/>
        <end position="107"/>
    </location>
</feature>
<sequence length="309" mass="33901">MPADDEAGTSGRGHIVNAKERATYLQDRSIHIAPSPTGASDLPWPTSPPDYRRPISRPEMRPPTQTTPPPAQGLVGRVASWFGPTNSNGAGASARGRSRAASNGSAAPPDFLAQSEDPDKRRLSQAQAKPREPPGTLEAKWRQDCLAFARVKKLDHVADMRIFYVDADAKDRDGDPVVVAVGAHYRSAAVTREDLLLHVVKEMEKVGSRPFVVVYFNADADLAMIPEPSFFLDAHSALAPSHRRQLKAFYAVHPNRLLRAWIMLLRLSEPDIYGRVCFCECLANLNLKFSGGGRAPSPPQHVLDYDAEH</sequence>
<dbReference type="eggNOG" id="KOG2633">
    <property type="taxonomic scope" value="Eukaryota"/>
</dbReference>